<accession>A0ABP8DP28</accession>
<evidence type="ECO:0000256" key="1">
    <source>
        <dbReference type="ARBA" id="ARBA00023015"/>
    </source>
</evidence>
<dbReference type="Gene3D" id="1.10.10.10">
    <property type="entry name" value="Winged helix-like DNA-binding domain superfamily/Winged helix DNA-binding domain"/>
    <property type="match status" value="2"/>
</dbReference>
<sequence>MRADRSPRILAELSFVAATSGSLADAEAYARRSERAARSAGWSQAELDSIACTPLLAWRGEDARTMHAARRQRAAAAALDDEPASRAAAHGLMVMHLGRSRYPEAFAVARRAWELHSGTTGKAPLVVMIEAGVRCGRRATAKEALARLREWVGRCTTPLASALSVRCAAALADDARAAEALYHQALRLIDETETLTHRAYTRLVFGEWLRRQRRRAEARAYLADAVEMFTAIGAPAYGQRAAAELALTTRPIDEAGNSLQLTPQQRQVAELVVRGATNREVATRLFISAHTVNHHLRGIFRTVGVTSRRELRTALASRAGTSQLGQFAELTGQEQAVACRVAAGASNREVAAELFLSPSTVDYHLRKVFRKLGISSRHELVRVVANEV</sequence>
<feature type="domain" description="HTH luxR-type" evidence="4">
    <location>
        <begin position="323"/>
        <end position="388"/>
    </location>
</feature>
<dbReference type="PROSITE" id="PS50043">
    <property type="entry name" value="HTH_LUXR_2"/>
    <property type="match status" value="2"/>
</dbReference>
<reference evidence="6" key="1">
    <citation type="journal article" date="2019" name="Int. J. Syst. Evol. Microbiol.">
        <title>The Global Catalogue of Microorganisms (GCM) 10K type strain sequencing project: providing services to taxonomists for standard genome sequencing and annotation.</title>
        <authorList>
            <consortium name="The Broad Institute Genomics Platform"/>
            <consortium name="The Broad Institute Genome Sequencing Center for Infectious Disease"/>
            <person name="Wu L."/>
            <person name="Ma J."/>
        </authorList>
    </citation>
    <scope>NUCLEOTIDE SEQUENCE [LARGE SCALE GENOMIC DNA]</scope>
    <source>
        <strain evidence="6">JCM 17441</strain>
    </source>
</reference>
<keyword evidence="2" id="KW-0238">DNA-binding</keyword>
<name>A0ABP8DP28_9ACTN</name>
<evidence type="ECO:0000256" key="3">
    <source>
        <dbReference type="ARBA" id="ARBA00023163"/>
    </source>
</evidence>
<protein>
    <recommendedName>
        <fullName evidence="4">HTH luxR-type domain-containing protein</fullName>
    </recommendedName>
</protein>
<dbReference type="PRINTS" id="PR00038">
    <property type="entry name" value="HTHLUXR"/>
</dbReference>
<dbReference type="CDD" id="cd06170">
    <property type="entry name" value="LuxR_C_like"/>
    <property type="match status" value="2"/>
</dbReference>
<dbReference type="PANTHER" id="PTHR44688:SF16">
    <property type="entry name" value="DNA-BINDING TRANSCRIPTIONAL ACTIVATOR DEVR_DOSR"/>
    <property type="match status" value="1"/>
</dbReference>
<evidence type="ECO:0000313" key="6">
    <source>
        <dbReference type="Proteomes" id="UP001500620"/>
    </source>
</evidence>
<dbReference type="Pfam" id="PF00196">
    <property type="entry name" value="GerE"/>
    <property type="match status" value="2"/>
</dbReference>
<organism evidence="5 6">
    <name type="scientific">Dactylosporangium darangshiense</name>
    <dbReference type="NCBI Taxonomy" id="579108"/>
    <lineage>
        <taxon>Bacteria</taxon>
        <taxon>Bacillati</taxon>
        <taxon>Actinomycetota</taxon>
        <taxon>Actinomycetes</taxon>
        <taxon>Micromonosporales</taxon>
        <taxon>Micromonosporaceae</taxon>
        <taxon>Dactylosporangium</taxon>
    </lineage>
</organism>
<dbReference type="SMART" id="SM00421">
    <property type="entry name" value="HTH_LUXR"/>
    <property type="match status" value="2"/>
</dbReference>
<gene>
    <name evidence="5" type="ORF">GCM10022255_091070</name>
</gene>
<dbReference type="InterPro" id="IPR000792">
    <property type="entry name" value="Tscrpt_reg_LuxR_C"/>
</dbReference>
<evidence type="ECO:0000259" key="4">
    <source>
        <dbReference type="PROSITE" id="PS50043"/>
    </source>
</evidence>
<dbReference type="Proteomes" id="UP001500620">
    <property type="component" value="Unassembled WGS sequence"/>
</dbReference>
<evidence type="ECO:0000256" key="2">
    <source>
        <dbReference type="ARBA" id="ARBA00023125"/>
    </source>
</evidence>
<comment type="caution">
    <text evidence="5">The sequence shown here is derived from an EMBL/GenBank/DDBJ whole genome shotgun (WGS) entry which is preliminary data.</text>
</comment>
<dbReference type="InterPro" id="IPR036388">
    <property type="entry name" value="WH-like_DNA-bd_sf"/>
</dbReference>
<proteinExistence type="predicted"/>
<keyword evidence="1" id="KW-0805">Transcription regulation</keyword>
<feature type="domain" description="HTH luxR-type" evidence="4">
    <location>
        <begin position="254"/>
        <end position="319"/>
    </location>
</feature>
<keyword evidence="3" id="KW-0804">Transcription</keyword>
<dbReference type="SUPFAM" id="SSF46894">
    <property type="entry name" value="C-terminal effector domain of the bipartite response regulators"/>
    <property type="match status" value="2"/>
</dbReference>
<dbReference type="RefSeq" id="WP_345137739.1">
    <property type="nucleotide sequence ID" value="NZ_BAABAT010000042.1"/>
</dbReference>
<dbReference type="EMBL" id="BAABAT010000042">
    <property type="protein sequence ID" value="GAA4260831.1"/>
    <property type="molecule type" value="Genomic_DNA"/>
</dbReference>
<dbReference type="PANTHER" id="PTHR44688">
    <property type="entry name" value="DNA-BINDING TRANSCRIPTIONAL ACTIVATOR DEVR_DOSR"/>
    <property type="match status" value="1"/>
</dbReference>
<evidence type="ECO:0000313" key="5">
    <source>
        <dbReference type="EMBL" id="GAA4260831.1"/>
    </source>
</evidence>
<dbReference type="InterPro" id="IPR016032">
    <property type="entry name" value="Sig_transdc_resp-reg_C-effctor"/>
</dbReference>
<keyword evidence="6" id="KW-1185">Reference proteome</keyword>